<dbReference type="EMBL" id="BQNZ01000001">
    <property type="protein sequence ID" value="GKH71864.1"/>
    <property type="molecule type" value="Genomic_DNA"/>
</dbReference>
<dbReference type="SUPFAM" id="SSF51556">
    <property type="entry name" value="Metallo-dependent hydrolases"/>
    <property type="match status" value="1"/>
</dbReference>
<dbReference type="Pfam" id="PF04909">
    <property type="entry name" value="Amidohydro_2"/>
    <property type="match status" value="1"/>
</dbReference>
<accession>A0AA43W6R3</accession>
<dbReference type="InterPro" id="IPR006680">
    <property type="entry name" value="Amidohydro-rel"/>
</dbReference>
<evidence type="ECO:0000259" key="2">
    <source>
        <dbReference type="Pfam" id="PF04909"/>
    </source>
</evidence>
<dbReference type="GO" id="GO:0019748">
    <property type="term" value="P:secondary metabolic process"/>
    <property type="evidence" value="ECO:0007669"/>
    <property type="project" value="TreeGrafter"/>
</dbReference>
<sequence length="337" mass="37598">MKHLLISIVGMLSIYTSNAQQVIDVHCHNIFPEFTEFLERHGAAMKETFPLPQWDIDTHLEFMENAGIGKAILSMSAPQPYYGNTDECTRIVRFYNEASARLKSDYPGKFLFCASLPLPDVEAAIKEAVYALDTLGADGIKLATNSRGQYLGDPALDTLMSVLNERHAVVILHPHKPVPVNDTLIAATPLAIYEYPAETTRTVVNMIVHNVPARYPNIRFVIPHCGSFLPLALPRMKMVHPAMLAKGLMNSIDWEANLKNLYYDLAGGVTPEVIKMLLAITTPDHLMYGSDYPYQPAAVLTENLNKLRSALKSDDMLAPHIDGILWSNAYKLFNMNK</sequence>
<dbReference type="PANTHER" id="PTHR21240:SF28">
    <property type="entry name" value="ISO-OROTATE DECARBOXYLASE (EUROFUNG)"/>
    <property type="match status" value="1"/>
</dbReference>
<dbReference type="GO" id="GO:0016831">
    <property type="term" value="F:carboxy-lyase activity"/>
    <property type="evidence" value="ECO:0007669"/>
    <property type="project" value="InterPro"/>
</dbReference>
<proteinExistence type="predicted"/>
<evidence type="ECO:0000313" key="3">
    <source>
        <dbReference type="EMBL" id="GKH71864.1"/>
    </source>
</evidence>
<reference evidence="4 5" key="1">
    <citation type="journal article" date="2019" name="Nat. Med.">
        <title>A library of human gut bacterial isolates paired with longitudinal multiomics data enables mechanistic microbiome research.</title>
        <authorList>
            <person name="Poyet M."/>
            <person name="Groussin M."/>
            <person name="Gibbons S.M."/>
            <person name="Avila-Pacheco J."/>
            <person name="Jiang X."/>
            <person name="Kearney S.M."/>
            <person name="Perrotta A.R."/>
            <person name="Berdy B."/>
            <person name="Zhao S."/>
            <person name="Lieberman T.D."/>
            <person name="Swanson P.K."/>
            <person name="Smith M."/>
            <person name="Roesemann S."/>
            <person name="Alexander J.E."/>
            <person name="Rich S.A."/>
            <person name="Livny J."/>
            <person name="Vlamakis H."/>
            <person name="Clish C."/>
            <person name="Bullock K."/>
            <person name="Deik A."/>
            <person name="Scott J."/>
            <person name="Pierce K.A."/>
            <person name="Xavier R.J."/>
            <person name="Alm E.J."/>
        </authorList>
    </citation>
    <scope>NUCLEOTIDE SEQUENCE [LARGE SCALE GENOMIC DNA]</scope>
    <source>
        <strain evidence="4 5">BIOML-A16</strain>
    </source>
</reference>
<dbReference type="Gene3D" id="3.20.20.140">
    <property type="entry name" value="Metal-dependent hydrolases"/>
    <property type="match status" value="1"/>
</dbReference>
<dbReference type="GO" id="GO:0005737">
    <property type="term" value="C:cytoplasm"/>
    <property type="evidence" value="ECO:0007669"/>
    <property type="project" value="TreeGrafter"/>
</dbReference>
<feature type="domain" description="Amidohydrolase-related" evidence="2">
    <location>
        <begin position="23"/>
        <end position="334"/>
    </location>
</feature>
<evidence type="ECO:0000313" key="5">
    <source>
        <dbReference type="Proteomes" id="UP000448908"/>
    </source>
</evidence>
<dbReference type="InterPro" id="IPR032465">
    <property type="entry name" value="ACMSD"/>
</dbReference>
<dbReference type="Proteomes" id="UP000448908">
    <property type="component" value="Unassembled WGS sequence"/>
</dbReference>
<dbReference type="GeneID" id="49202178"/>
<evidence type="ECO:0000313" key="4">
    <source>
        <dbReference type="EMBL" id="MTU71258.1"/>
    </source>
</evidence>
<protein>
    <submittedName>
        <fullName evidence="3 4">Amidohydrolase</fullName>
    </submittedName>
</protein>
<keyword evidence="1" id="KW-0456">Lyase</keyword>
<dbReference type="Proteomes" id="UP001055114">
    <property type="component" value="Unassembled WGS sequence"/>
</dbReference>
<dbReference type="InterPro" id="IPR032466">
    <property type="entry name" value="Metal_Hydrolase"/>
</dbReference>
<reference evidence="3" key="2">
    <citation type="submission" date="2022-01" db="EMBL/GenBank/DDBJ databases">
        <title>Novel bile acid biosynthetic pathways are enriched in the microbiome of centenarians.</title>
        <authorList>
            <person name="Sato Y."/>
            <person name="Atarashi K."/>
            <person name="Plichta R.D."/>
            <person name="Arai Y."/>
            <person name="Sasajima S."/>
            <person name="Kearney M.S."/>
            <person name="Suda W."/>
            <person name="Takeshita K."/>
            <person name="Sasaki T."/>
            <person name="Okamoto S."/>
            <person name="Skelly N.A."/>
            <person name="Okamura Y."/>
            <person name="Vlamakis H."/>
            <person name="Li Y."/>
            <person name="Tanoue T."/>
            <person name="Takei H."/>
            <person name="Nittono H."/>
            <person name="Narushima S."/>
            <person name="Irie J."/>
            <person name="Itoh H."/>
            <person name="Moriya K."/>
            <person name="Sugiura Y."/>
            <person name="Suematsu M."/>
            <person name="Moritoki N."/>
            <person name="Shibata S."/>
            <person name="Littman R.D."/>
            <person name="Fischbach A.M."/>
            <person name="Uwamino Y."/>
            <person name="Inoue T."/>
            <person name="Honda A."/>
            <person name="Hattori M."/>
            <person name="Murai T."/>
            <person name="Xavier J.R."/>
            <person name="Hirose N."/>
            <person name="Honda K."/>
        </authorList>
    </citation>
    <scope>NUCLEOTIDE SEQUENCE</scope>
    <source>
        <strain evidence="3">CE91-St3</strain>
    </source>
</reference>
<name>A0AA43W6R3_9BACT</name>
<gene>
    <name evidence="3" type="ORF">CE91St3_17270</name>
    <name evidence="4" type="ORF">GMD92_19940</name>
</gene>
<evidence type="ECO:0000256" key="1">
    <source>
        <dbReference type="ARBA" id="ARBA00023239"/>
    </source>
</evidence>
<dbReference type="RefSeq" id="WP_005641728.1">
    <property type="nucleotide sequence ID" value="NZ_BAABYG010000001.1"/>
</dbReference>
<dbReference type="GO" id="GO:0016787">
    <property type="term" value="F:hydrolase activity"/>
    <property type="evidence" value="ECO:0007669"/>
    <property type="project" value="InterPro"/>
</dbReference>
<comment type="caution">
    <text evidence="4">The sequence shown here is derived from an EMBL/GenBank/DDBJ whole genome shotgun (WGS) entry which is preliminary data.</text>
</comment>
<dbReference type="EMBL" id="WNDA01000052">
    <property type="protein sequence ID" value="MTU71258.1"/>
    <property type="molecule type" value="Genomic_DNA"/>
</dbReference>
<dbReference type="AlphaFoldDB" id="A0AA43W6R3"/>
<organism evidence="4 5">
    <name type="scientific">Parabacteroides merdae</name>
    <dbReference type="NCBI Taxonomy" id="46503"/>
    <lineage>
        <taxon>Bacteria</taxon>
        <taxon>Pseudomonadati</taxon>
        <taxon>Bacteroidota</taxon>
        <taxon>Bacteroidia</taxon>
        <taxon>Bacteroidales</taxon>
        <taxon>Tannerellaceae</taxon>
        <taxon>Parabacteroides</taxon>
    </lineage>
</organism>
<dbReference type="PANTHER" id="PTHR21240">
    <property type="entry name" value="2-AMINO-3-CARBOXYLMUCONATE-6-SEMIALDEHYDE DECARBOXYLASE"/>
    <property type="match status" value="1"/>
</dbReference>